<sequence length="312" mass="34835">MRSLLDGRRHALLRSLRKAWMFSVAERKSLRSAINSIISRFPLLDEECPNDAPFDEGREQAQEQEQEEEEQNEEEQEVHAAVDDPAPVETDLDDYRREFKRQAKARRVPVPDGTHGFIHDNIFVKNRFCQTRAGSLNGERAGSLNGERAGSLNGERAGSLNGDDAVGRYQKTPFQVIVRRRTGSDPSIILASVEELNLVRELEPTSSLSTGSTLAYTTTPSNVNSLPGIVGDHLPFVQRLLADVNLYQGTLSIMNSDDWVRARNEALDGTVGAFRFYLLYVLVTSSVVVASHRPEFVLSQWLLDPGADDHCL</sequence>
<keyword evidence="2" id="KW-0496">Mitochondrion</keyword>
<feature type="compositionally biased region" description="Acidic residues" evidence="1">
    <location>
        <begin position="62"/>
        <end position="76"/>
    </location>
</feature>
<feature type="region of interest" description="Disordered" evidence="1">
    <location>
        <begin position="46"/>
        <end position="91"/>
    </location>
</feature>
<evidence type="ECO:0000313" key="3">
    <source>
        <dbReference type="Proteomes" id="UP000290189"/>
    </source>
</evidence>
<accession>A0A3P3YIB1</accession>
<name>A0A3P3YIB1_PLABS</name>
<dbReference type="AlphaFoldDB" id="A0A3P3YIB1"/>
<gene>
    <name evidence="2" type="ORF">PLBR_LOCUS7142</name>
</gene>
<protein>
    <submittedName>
        <fullName evidence="2">Uncharacterized protein</fullName>
    </submittedName>
</protein>
<reference evidence="2 3" key="1">
    <citation type="submission" date="2018-03" db="EMBL/GenBank/DDBJ databases">
        <authorList>
            <person name="Fogelqvist J."/>
        </authorList>
    </citation>
    <scope>NUCLEOTIDE SEQUENCE [LARGE SCALE GENOMIC DNA]</scope>
</reference>
<evidence type="ECO:0000256" key="1">
    <source>
        <dbReference type="SAM" id="MobiDB-lite"/>
    </source>
</evidence>
<feature type="region of interest" description="Disordered" evidence="1">
    <location>
        <begin position="140"/>
        <end position="159"/>
    </location>
</feature>
<evidence type="ECO:0000313" key="2">
    <source>
        <dbReference type="EMBL" id="SPQ99927.1"/>
    </source>
</evidence>
<geneLocation type="mitochondrion" evidence="2"/>
<dbReference type="EMBL" id="OVEO01000013">
    <property type="protein sequence ID" value="SPQ99927.1"/>
    <property type="molecule type" value="Genomic_DNA"/>
</dbReference>
<dbReference type="Proteomes" id="UP000290189">
    <property type="component" value="Unassembled WGS sequence"/>
</dbReference>
<organism evidence="2 3">
    <name type="scientific">Plasmodiophora brassicae</name>
    <name type="common">Clubroot disease agent</name>
    <dbReference type="NCBI Taxonomy" id="37360"/>
    <lineage>
        <taxon>Eukaryota</taxon>
        <taxon>Sar</taxon>
        <taxon>Rhizaria</taxon>
        <taxon>Endomyxa</taxon>
        <taxon>Phytomyxea</taxon>
        <taxon>Plasmodiophorida</taxon>
        <taxon>Plasmodiophoridae</taxon>
        <taxon>Plasmodiophora</taxon>
    </lineage>
</organism>
<proteinExistence type="predicted"/>